<dbReference type="Proteomes" id="UP000677228">
    <property type="component" value="Unassembled WGS sequence"/>
</dbReference>
<organism evidence="1 5">
    <name type="scientific">Didymodactylos carnosus</name>
    <dbReference type="NCBI Taxonomy" id="1234261"/>
    <lineage>
        <taxon>Eukaryota</taxon>
        <taxon>Metazoa</taxon>
        <taxon>Spiralia</taxon>
        <taxon>Gnathifera</taxon>
        <taxon>Rotifera</taxon>
        <taxon>Eurotatoria</taxon>
        <taxon>Bdelloidea</taxon>
        <taxon>Philodinida</taxon>
        <taxon>Philodinidae</taxon>
        <taxon>Didymodactylos</taxon>
    </lineage>
</organism>
<dbReference type="EMBL" id="CAJNOQ010007306">
    <property type="protein sequence ID" value="CAF1164208.1"/>
    <property type="molecule type" value="Genomic_DNA"/>
</dbReference>
<sequence>MDPDTKETYYAQIGALTVLGKIGDHDLNYHCPPAGYNGVGPGCKTKPHTQLAVLHVNALNNKLYAMDIILSGAPFPATQGLKNNKPPFGTARHKFTSGIKIKNTGHFKICAGKKSNKCPNKNPNAHKLPHPLPSNYGHGIFAVKGSHLVTTSTWIMDDANQLLIVSAGNTSYYFNGTGFFMYDAGSKTCTWSATCDYQCEVYNYDSRFLDYVGEWVITKKWGIARMKPVAVKVWIGNAIDAAGIFPIIMYTDKKTGDYLGLDKLDPIPSPKMGAVYWYTKHGKTKPKVTIKNYHPTLVEVGCIGNMRDWIGGVGTKKNA</sequence>
<dbReference type="EMBL" id="CAJNOK010024441">
    <property type="protein sequence ID" value="CAF1376784.1"/>
    <property type="molecule type" value="Genomic_DNA"/>
</dbReference>
<evidence type="ECO:0000313" key="4">
    <source>
        <dbReference type="EMBL" id="CAF4185553.1"/>
    </source>
</evidence>
<dbReference type="OrthoDB" id="10013189at2759"/>
<accession>A0A814TPH8</accession>
<name>A0A814TPH8_9BILA</name>
<dbReference type="EMBL" id="CAJOBA010046127">
    <property type="protein sequence ID" value="CAF4185553.1"/>
    <property type="molecule type" value="Genomic_DNA"/>
</dbReference>
<gene>
    <name evidence="1" type="ORF">GPM918_LOCUS21840</name>
    <name evidence="2" type="ORF">OVA965_LOCUS31922</name>
    <name evidence="3" type="ORF">SRO942_LOCUS21838</name>
    <name evidence="4" type="ORF">TMI583_LOCUS32771</name>
</gene>
<evidence type="ECO:0000313" key="2">
    <source>
        <dbReference type="EMBL" id="CAF1376784.1"/>
    </source>
</evidence>
<dbReference type="AlphaFoldDB" id="A0A814TPH8"/>
<proteinExistence type="predicted"/>
<evidence type="ECO:0000313" key="1">
    <source>
        <dbReference type="EMBL" id="CAF1164208.1"/>
    </source>
</evidence>
<evidence type="ECO:0000313" key="3">
    <source>
        <dbReference type="EMBL" id="CAF3927823.1"/>
    </source>
</evidence>
<evidence type="ECO:0000313" key="5">
    <source>
        <dbReference type="Proteomes" id="UP000663829"/>
    </source>
</evidence>
<keyword evidence="5" id="KW-1185">Reference proteome</keyword>
<dbReference type="EMBL" id="CAJOBC010007306">
    <property type="protein sequence ID" value="CAF3927823.1"/>
    <property type="molecule type" value="Genomic_DNA"/>
</dbReference>
<reference evidence="1" key="1">
    <citation type="submission" date="2021-02" db="EMBL/GenBank/DDBJ databases">
        <authorList>
            <person name="Nowell W R."/>
        </authorList>
    </citation>
    <scope>NUCLEOTIDE SEQUENCE</scope>
</reference>
<dbReference type="Proteomes" id="UP000681722">
    <property type="component" value="Unassembled WGS sequence"/>
</dbReference>
<comment type="caution">
    <text evidence="1">The sequence shown here is derived from an EMBL/GenBank/DDBJ whole genome shotgun (WGS) entry which is preliminary data.</text>
</comment>
<dbReference type="Proteomes" id="UP000682733">
    <property type="component" value="Unassembled WGS sequence"/>
</dbReference>
<protein>
    <submittedName>
        <fullName evidence="1">Uncharacterized protein</fullName>
    </submittedName>
</protein>
<dbReference type="Proteomes" id="UP000663829">
    <property type="component" value="Unassembled WGS sequence"/>
</dbReference>